<protein>
    <submittedName>
        <fullName evidence="3">Uncharacterized protein</fullName>
    </submittedName>
</protein>
<sequence>MSTPGEKPQEPTQPVPGSYGEIAPGVPRYGQYAPAGWEPPQDVKDAQAANTPPSALAPAAAYPGFQGAASGAPAGVAGGPLEHLAAPKQVSLAVRLIKLAGIMQAVSAVALIFVMFVPAGKAIMVEALNTAMADNPAFTEIYADPALINTVVYMAFVLSVALSVVYFWLAAKIRRGANWARTTALVLACFSLLALLQASPVSILQVGLGVVAVIILFRSPAKEFFLAHKAAKSSIKR</sequence>
<keyword evidence="2" id="KW-0812">Transmembrane</keyword>
<feature type="region of interest" description="Disordered" evidence="1">
    <location>
        <begin position="1"/>
        <end position="51"/>
    </location>
</feature>
<feature type="transmembrane region" description="Helical" evidence="2">
    <location>
        <begin position="202"/>
        <end position="219"/>
    </location>
</feature>
<name>A0A0S2LVQ8_9MICC</name>
<dbReference type="Proteomes" id="UP000059574">
    <property type="component" value="Chromosome"/>
</dbReference>
<evidence type="ECO:0000256" key="1">
    <source>
        <dbReference type="SAM" id="MobiDB-lite"/>
    </source>
</evidence>
<dbReference type="AlphaFoldDB" id="A0A0S2LVQ8"/>
<dbReference type="EMBL" id="CP013200">
    <property type="protein sequence ID" value="ALO65351.1"/>
    <property type="molecule type" value="Genomic_DNA"/>
</dbReference>
<accession>A0A0S2LVQ8</accession>
<reference evidence="4" key="1">
    <citation type="submission" date="2015-11" db="EMBL/GenBank/DDBJ databases">
        <authorList>
            <person name="Kumar R."/>
            <person name="Singh D."/>
            <person name="Swarnkar M.K."/>
            <person name="Singh A.K."/>
            <person name="Kumar S."/>
        </authorList>
    </citation>
    <scope>NUCLEOTIDE SEQUENCE [LARGE SCALE GENOMIC DNA]</scope>
    <source>
        <strain evidence="4">ERGS4:06</strain>
    </source>
</reference>
<gene>
    <name evidence="3" type="ORF">AS189_01150</name>
</gene>
<feature type="transmembrane region" description="Helical" evidence="2">
    <location>
        <begin position="151"/>
        <end position="171"/>
    </location>
</feature>
<dbReference type="OrthoDB" id="3831145at2"/>
<keyword evidence="2" id="KW-1133">Transmembrane helix</keyword>
<feature type="transmembrane region" description="Helical" evidence="2">
    <location>
        <begin position="96"/>
        <end position="117"/>
    </location>
</feature>
<keyword evidence="2" id="KW-0472">Membrane</keyword>
<dbReference type="RefSeq" id="WP_062285711.1">
    <property type="nucleotide sequence ID" value="NZ_CP013200.1"/>
</dbReference>
<organism evidence="3 4">
    <name type="scientific">Arthrobacter alpinus</name>
    <dbReference type="NCBI Taxonomy" id="656366"/>
    <lineage>
        <taxon>Bacteria</taxon>
        <taxon>Bacillati</taxon>
        <taxon>Actinomycetota</taxon>
        <taxon>Actinomycetes</taxon>
        <taxon>Micrococcales</taxon>
        <taxon>Micrococcaceae</taxon>
        <taxon>Arthrobacter</taxon>
    </lineage>
</organism>
<evidence type="ECO:0000313" key="4">
    <source>
        <dbReference type="Proteomes" id="UP000059574"/>
    </source>
</evidence>
<proteinExistence type="predicted"/>
<reference evidence="3 4" key="2">
    <citation type="journal article" date="2016" name="J. Biotechnol.">
        <title>Complete genome sequence of Arthrobacter alpinus ERGS4:06, a yellow pigmented bacterium tolerant to cold and radiations isolated from Sikkim Himalaya.</title>
        <authorList>
            <person name="Kumar R."/>
            <person name="Singh D."/>
            <person name="Swarnkar M.K."/>
            <person name="Singh A.K."/>
            <person name="Kumar S."/>
        </authorList>
    </citation>
    <scope>NUCLEOTIDE SEQUENCE [LARGE SCALE GENOMIC DNA]</scope>
    <source>
        <strain evidence="3 4">ERGS4:06</strain>
    </source>
</reference>
<feature type="transmembrane region" description="Helical" evidence="2">
    <location>
        <begin position="178"/>
        <end position="196"/>
    </location>
</feature>
<evidence type="ECO:0000256" key="2">
    <source>
        <dbReference type="SAM" id="Phobius"/>
    </source>
</evidence>
<evidence type="ECO:0000313" key="3">
    <source>
        <dbReference type="EMBL" id="ALO65351.1"/>
    </source>
</evidence>